<dbReference type="PATRIC" id="fig|294.133.peg.3579"/>
<dbReference type="RefSeq" id="WP_046055172.1">
    <property type="nucleotide sequence ID" value="NZ_LACH01000043.1"/>
</dbReference>
<reference evidence="1 2" key="1">
    <citation type="submission" date="2015-03" db="EMBL/GenBank/DDBJ databases">
        <title>Comparative genomics of Pseudomonas insights into diversity of traits involved in vanlence and defense.</title>
        <authorList>
            <person name="Qin Y."/>
        </authorList>
    </citation>
    <scope>NUCLEOTIDE SEQUENCE [LARGE SCALE GENOMIC DNA]</scope>
    <source>
        <strain evidence="1 2">H24</strain>
    </source>
</reference>
<accession>A0A0F4V5N5</accession>
<dbReference type="AlphaFoldDB" id="A0A0F4V5N5"/>
<dbReference type="OrthoDB" id="7062686at2"/>
<protein>
    <submittedName>
        <fullName evidence="1">Uncharacterized protein</fullName>
    </submittedName>
</protein>
<evidence type="ECO:0000313" key="1">
    <source>
        <dbReference type="EMBL" id="KJZ64163.1"/>
    </source>
</evidence>
<dbReference type="EMBL" id="LACH01000043">
    <property type="protein sequence ID" value="KJZ64163.1"/>
    <property type="molecule type" value="Genomic_DNA"/>
</dbReference>
<gene>
    <name evidence="1" type="ORF">VD17_19205</name>
</gene>
<comment type="caution">
    <text evidence="1">The sequence shown here is derived from an EMBL/GenBank/DDBJ whole genome shotgun (WGS) entry which is preliminary data.</text>
</comment>
<dbReference type="Proteomes" id="UP000033400">
    <property type="component" value="Unassembled WGS sequence"/>
</dbReference>
<sequence>MNATLQASSNGHLTIDFGDLPETDWETLENKLIEVWGFRRVGSVVIGLDEKIYPSFQRSDLTLATGWDIWSGHYVLSECAAGDGFLRKLFNELHDRETSPPI</sequence>
<name>A0A0F4V5N5_PSEFL</name>
<organism evidence="1 2">
    <name type="scientific">Pseudomonas fluorescens</name>
    <dbReference type="NCBI Taxonomy" id="294"/>
    <lineage>
        <taxon>Bacteria</taxon>
        <taxon>Pseudomonadati</taxon>
        <taxon>Pseudomonadota</taxon>
        <taxon>Gammaproteobacteria</taxon>
        <taxon>Pseudomonadales</taxon>
        <taxon>Pseudomonadaceae</taxon>
        <taxon>Pseudomonas</taxon>
    </lineage>
</organism>
<proteinExistence type="predicted"/>
<evidence type="ECO:0000313" key="2">
    <source>
        <dbReference type="Proteomes" id="UP000033400"/>
    </source>
</evidence>